<evidence type="ECO:0000256" key="4">
    <source>
        <dbReference type="ARBA" id="ARBA00022692"/>
    </source>
</evidence>
<keyword evidence="4 8" id="KW-0812">Transmembrane</keyword>
<feature type="transmembrane region" description="Helical" evidence="8">
    <location>
        <begin position="452"/>
        <end position="473"/>
    </location>
</feature>
<evidence type="ECO:0000256" key="7">
    <source>
        <dbReference type="ARBA" id="ARBA00023180"/>
    </source>
</evidence>
<keyword evidence="7" id="KW-0325">Glycoprotein</keyword>
<gene>
    <name evidence="12" type="ORF">AB6A40_003776</name>
</gene>
<dbReference type="Pfam" id="PF04547">
    <property type="entry name" value="Anoctamin"/>
    <property type="match status" value="1"/>
</dbReference>
<feature type="transmembrane region" description="Helical" evidence="8">
    <location>
        <begin position="500"/>
        <end position="521"/>
    </location>
</feature>
<feature type="transmembrane region" description="Helical" evidence="8">
    <location>
        <begin position="692"/>
        <end position="714"/>
    </location>
</feature>
<dbReference type="PANTHER" id="PTHR12308:SF84">
    <property type="entry name" value="ANOCTAMIN"/>
    <property type="match status" value="1"/>
</dbReference>
<feature type="transmembrane region" description="Helical" evidence="8">
    <location>
        <begin position="416"/>
        <end position="440"/>
    </location>
</feature>
<accession>A0ABD6ECS1</accession>
<keyword evidence="3" id="KW-1003">Cell membrane</keyword>
<keyword evidence="5 8" id="KW-1133">Transmembrane helix</keyword>
<dbReference type="GO" id="GO:0005886">
    <property type="term" value="C:plasma membrane"/>
    <property type="evidence" value="ECO:0007669"/>
    <property type="project" value="UniProtKB-SubCell"/>
</dbReference>
<feature type="transmembrane region" description="Helical" evidence="8">
    <location>
        <begin position="254"/>
        <end position="281"/>
    </location>
</feature>
<dbReference type="AlphaFoldDB" id="A0ABD6ECS1"/>
<proteinExistence type="inferred from homology"/>
<dbReference type="InterPro" id="IPR049452">
    <property type="entry name" value="Anoctamin_TM"/>
</dbReference>
<feature type="domain" description="Anoctamin dimerisation" evidence="11">
    <location>
        <begin position="2"/>
        <end position="240"/>
    </location>
</feature>
<dbReference type="InterPro" id="IPR032394">
    <property type="entry name" value="Anoct_dimer"/>
</dbReference>
<feature type="transmembrane region" description="Helical" evidence="8">
    <location>
        <begin position="333"/>
        <end position="353"/>
    </location>
</feature>
<comment type="subcellular location">
    <subcellularLocation>
        <location evidence="1">Cell membrane</location>
        <topology evidence="1">Multi-pass membrane protein</topology>
    </subcellularLocation>
    <subcellularLocation>
        <location evidence="8">Membrane</location>
        <topology evidence="8">Multi-pass membrane protein</topology>
    </subcellularLocation>
</comment>
<protein>
    <recommendedName>
        <fullName evidence="8">Anoctamin</fullName>
    </recommendedName>
</protein>
<feature type="domain" description="Anoctamin transmembrane" evidence="10">
    <location>
        <begin position="243"/>
        <end position="830"/>
    </location>
</feature>
<comment type="similarity">
    <text evidence="2 8">Belongs to the anoctamin family.</text>
</comment>
<sequence length="917" mass="106805">MYFSDGKRRIDYVLVYEEAKGVECYPSTIEDETDAENNCKKRQKRLIFERNLRKLGLELEHVDGKHINNTKFVLIHAPFDVLLRQAENLSLKMPVQRSDISKERTIMDGFFDRFLKRFKFLTFDEEINKRFQESHYFTAPFLVAHLDCYVGSDDPENFFDSSERSRMVYDLLIRAKYDRTESEKNRVGIERLINNGSYKAAYPLHEDCESLTYDVKTCSNREMLYWKWSRISNFCKYQPLSLIRHYFGSKMGLYFAWLGYYTKVLFPASLIGIICFLYGLLTFPNDIPSNEICGKNDIIADLYMCPVCYAQCNFTLLSASCAYSKLTYVFDNISTVVFAMVMSVGATLFLEGWKRYHAEVAWKWGLLDFEVDEEKVRPEYQLRVKNMKNKRLNPVTQEMEPYIPFRSRLLKFCGSGVAVFFCLLLVLGVVFGIVVYRIILLQVFHRFAHVKAYAHLLTFSTAALINLLIIIGMSQIYNRLANMLTEWECPRTQTEFDNSYTFKVFLFQFVNYYSSIFYVAFIKSGGGVPGREFIGLHPEECDPAGCMVELVIQLGIIMVGKQFWNGIQEVAYPWCTNVLRRWWLRFGKSEDETDEKGNPSYRKRMTILSSKSDDVPRWEKDYLLCPCNGQYLFDEYLEMVIQFGFVTLFVSAFPLAPFFALLNNILEIRLDAYKYTITYRRPMPARAKDIGVWYYILDGISKFAVLVNAFVIAFTSDFIPKFVYIWHYQHDNLVGYMNNSLSVYNSSAMPARWEFPGSENITSCRYRDFRSPPCSSCDDEYHLTTEFYVILVYRLAFVLIFEHIVYGIKMFVAYVIPDIPSRIFIQLQRQRYLARQARLAELGESTVTYSDRNWETADTEDYALQAGQFVESDRPSAEMRELIAASDMKKGKALRASSGVGSVESFHSCSEKFSEST</sequence>
<evidence type="ECO:0000256" key="8">
    <source>
        <dbReference type="RuleBase" id="RU280814"/>
    </source>
</evidence>
<evidence type="ECO:0000256" key="3">
    <source>
        <dbReference type="ARBA" id="ARBA00022475"/>
    </source>
</evidence>
<dbReference type="Proteomes" id="UP001608902">
    <property type="component" value="Unassembled WGS sequence"/>
</dbReference>
<evidence type="ECO:0000256" key="2">
    <source>
        <dbReference type="ARBA" id="ARBA00009671"/>
    </source>
</evidence>
<feature type="region of interest" description="Disordered" evidence="9">
    <location>
        <begin position="896"/>
        <end position="917"/>
    </location>
</feature>
<evidence type="ECO:0000313" key="13">
    <source>
        <dbReference type="Proteomes" id="UP001608902"/>
    </source>
</evidence>
<reference evidence="12 13" key="1">
    <citation type="submission" date="2024-08" db="EMBL/GenBank/DDBJ databases">
        <title>Gnathostoma spinigerum genome.</title>
        <authorList>
            <person name="Gonzalez-Bertolin B."/>
            <person name="Monzon S."/>
            <person name="Zaballos A."/>
            <person name="Jimenez P."/>
            <person name="Dekumyoy P."/>
            <person name="Varona S."/>
            <person name="Cuesta I."/>
            <person name="Sumanam S."/>
            <person name="Adisakwattana P."/>
            <person name="Gasser R.B."/>
            <person name="Hernandez-Gonzalez A."/>
            <person name="Young N.D."/>
            <person name="Perteguer M.J."/>
        </authorList>
    </citation>
    <scope>NUCLEOTIDE SEQUENCE [LARGE SCALE GENOMIC DNA]</scope>
    <source>
        <strain evidence="12">AL3</strain>
        <tissue evidence="12">Liver</tissue>
    </source>
</reference>
<evidence type="ECO:0000256" key="9">
    <source>
        <dbReference type="SAM" id="MobiDB-lite"/>
    </source>
</evidence>
<feature type="transmembrane region" description="Helical" evidence="8">
    <location>
        <begin position="791"/>
        <end position="816"/>
    </location>
</feature>
<name>A0ABD6ECS1_9BILA</name>
<keyword evidence="13" id="KW-1185">Reference proteome</keyword>
<evidence type="ECO:0000256" key="5">
    <source>
        <dbReference type="ARBA" id="ARBA00022989"/>
    </source>
</evidence>
<evidence type="ECO:0000313" key="12">
    <source>
        <dbReference type="EMBL" id="MFH4977067.1"/>
    </source>
</evidence>
<feature type="transmembrane region" description="Helical" evidence="8">
    <location>
        <begin position="640"/>
        <end position="662"/>
    </location>
</feature>
<dbReference type="PANTHER" id="PTHR12308">
    <property type="entry name" value="ANOCTAMIN"/>
    <property type="match status" value="1"/>
</dbReference>
<dbReference type="EMBL" id="JBGFUD010002039">
    <property type="protein sequence ID" value="MFH4977067.1"/>
    <property type="molecule type" value="Genomic_DNA"/>
</dbReference>
<organism evidence="12 13">
    <name type="scientific">Gnathostoma spinigerum</name>
    <dbReference type="NCBI Taxonomy" id="75299"/>
    <lineage>
        <taxon>Eukaryota</taxon>
        <taxon>Metazoa</taxon>
        <taxon>Ecdysozoa</taxon>
        <taxon>Nematoda</taxon>
        <taxon>Chromadorea</taxon>
        <taxon>Rhabditida</taxon>
        <taxon>Spirurina</taxon>
        <taxon>Gnathostomatomorpha</taxon>
        <taxon>Gnathostomatoidea</taxon>
        <taxon>Gnathostomatidae</taxon>
        <taxon>Gnathostoma</taxon>
    </lineage>
</organism>
<evidence type="ECO:0000256" key="1">
    <source>
        <dbReference type="ARBA" id="ARBA00004651"/>
    </source>
</evidence>
<evidence type="ECO:0000259" key="10">
    <source>
        <dbReference type="Pfam" id="PF04547"/>
    </source>
</evidence>
<evidence type="ECO:0000256" key="6">
    <source>
        <dbReference type="ARBA" id="ARBA00023136"/>
    </source>
</evidence>
<comment type="caution">
    <text evidence="12">The sequence shown here is derived from an EMBL/GenBank/DDBJ whole genome shotgun (WGS) entry which is preliminary data.</text>
</comment>
<evidence type="ECO:0000259" key="11">
    <source>
        <dbReference type="Pfam" id="PF16178"/>
    </source>
</evidence>
<dbReference type="InterPro" id="IPR007632">
    <property type="entry name" value="Anoctamin"/>
</dbReference>
<keyword evidence="6 8" id="KW-0472">Membrane</keyword>
<dbReference type="Pfam" id="PF16178">
    <property type="entry name" value="Anoct_dimer"/>
    <property type="match status" value="1"/>
</dbReference>